<feature type="binding site" evidence="4">
    <location>
        <begin position="114"/>
        <end position="119"/>
    </location>
    <ligand>
        <name>GTP</name>
        <dbReference type="ChEBI" id="CHEBI:37565"/>
    </ligand>
</feature>
<comment type="caution">
    <text evidence="6">The sequence shown here is derived from an EMBL/GenBank/DDBJ whole genome shotgun (WGS) entry which is preliminary data.</text>
</comment>
<evidence type="ECO:0000256" key="1">
    <source>
        <dbReference type="ARBA" id="ARBA00022741"/>
    </source>
</evidence>
<dbReference type="Gene3D" id="1.10.1580.10">
    <property type="match status" value="1"/>
</dbReference>
<keyword evidence="1 3" id="KW-0547">Nucleotide-binding</keyword>
<reference evidence="6" key="1">
    <citation type="journal article" date="2020" name="mSystems">
        <title>Genome- and Community-Level Interaction Insights into Carbon Utilization and Element Cycling Functions of Hydrothermarchaeota in Hydrothermal Sediment.</title>
        <authorList>
            <person name="Zhou Z."/>
            <person name="Liu Y."/>
            <person name="Xu W."/>
            <person name="Pan J."/>
            <person name="Luo Z.H."/>
            <person name="Li M."/>
        </authorList>
    </citation>
    <scope>NUCLEOTIDE SEQUENCE [LARGE SCALE GENOMIC DNA]</scope>
    <source>
        <strain evidence="6">SpSt-966</strain>
    </source>
</reference>
<evidence type="ECO:0000313" key="6">
    <source>
        <dbReference type="EMBL" id="HGE75218.1"/>
    </source>
</evidence>
<dbReference type="AlphaFoldDB" id="A0A7V3REP6"/>
<dbReference type="PANTHER" id="PTHR45782">
    <property type="entry name" value="MITOCHONDRIAL RIBOSOME-ASSOCIATED GTPASE 1"/>
    <property type="match status" value="1"/>
</dbReference>
<comment type="function">
    <text evidence="3">Required for a late step of 50S ribosomal subunit assembly. Has GTPase activity.</text>
</comment>
<dbReference type="PIRSF" id="PIRSF006230">
    <property type="entry name" value="MG442"/>
    <property type="match status" value="1"/>
</dbReference>
<dbReference type="SUPFAM" id="SSF52540">
    <property type="entry name" value="P-loop containing nucleoside triphosphate hydrolases"/>
    <property type="match status" value="1"/>
</dbReference>
<evidence type="ECO:0000256" key="3">
    <source>
        <dbReference type="PIRNR" id="PIRNR006230"/>
    </source>
</evidence>
<organism evidence="6">
    <name type="scientific">Mesoaciditoga lauensis</name>
    <dbReference type="NCBI Taxonomy" id="1495039"/>
    <lineage>
        <taxon>Bacteria</taxon>
        <taxon>Thermotogati</taxon>
        <taxon>Thermotogota</taxon>
        <taxon>Thermotogae</taxon>
        <taxon>Mesoaciditogales</taxon>
        <taxon>Mesoaciditogaceae</taxon>
        <taxon>Mesoaciditoga</taxon>
    </lineage>
</organism>
<feature type="binding site" evidence="4">
    <location>
        <begin position="57"/>
        <end position="60"/>
    </location>
    <ligand>
        <name>GTP</name>
        <dbReference type="ChEBI" id="CHEBI:37565"/>
    </ligand>
</feature>
<feature type="domain" description="CP-type G" evidence="5">
    <location>
        <begin position="9"/>
        <end position="162"/>
    </location>
</feature>
<sequence>MDVWYPSHIEKAKRAVKSLIKLVSGVIEIVDARAPMATRPLDIEPYFGSKKRLIFLNKADLAEKEITDRWVKKFSDDGIDTSSGSIKEMKNIQSLFDPFRSDHETNILIVGMPNVGKSTLVNMVKRRKATAIGDRPGITRSVQWIRIDERMKILDTPGITYPRVSNEILYAKLGLCNVIDVEKVDFEALVYYELDLISKIRPDLIDQIGEGESIVQKIENYGVKREFILKGGILDINRTLLTIHREITHEKFGKISYELPENV</sequence>
<keyword evidence="2 3" id="KW-0342">GTP-binding</keyword>
<evidence type="ECO:0000259" key="5">
    <source>
        <dbReference type="PROSITE" id="PS51721"/>
    </source>
</evidence>
<dbReference type="EMBL" id="DTPE01000159">
    <property type="protein sequence ID" value="HGE75218.1"/>
    <property type="molecule type" value="Genomic_DNA"/>
</dbReference>
<dbReference type="InterPro" id="IPR016478">
    <property type="entry name" value="GTPase_MTG1"/>
</dbReference>
<dbReference type="InterPro" id="IPR030378">
    <property type="entry name" value="G_CP_dom"/>
</dbReference>
<proteinExistence type="inferred from homology"/>
<keyword evidence="3" id="KW-0963">Cytoplasm</keyword>
<dbReference type="GO" id="GO:0005525">
    <property type="term" value="F:GTP binding"/>
    <property type="evidence" value="ECO:0007669"/>
    <property type="project" value="UniProtKB-KW"/>
</dbReference>
<feature type="binding site" evidence="4">
    <location>
        <position position="158"/>
    </location>
    <ligand>
        <name>GTP</name>
        <dbReference type="ChEBI" id="CHEBI:37565"/>
    </ligand>
</feature>
<dbReference type="GO" id="GO:0006412">
    <property type="term" value="P:translation"/>
    <property type="evidence" value="ECO:0007669"/>
    <property type="project" value="TreeGrafter"/>
</dbReference>
<dbReference type="Pfam" id="PF01926">
    <property type="entry name" value="MMR_HSR1"/>
    <property type="match status" value="1"/>
</dbReference>
<dbReference type="InterPro" id="IPR023179">
    <property type="entry name" value="GTP-bd_ortho_bundle_sf"/>
</dbReference>
<dbReference type="InterPro" id="IPR027417">
    <property type="entry name" value="P-loop_NTPase"/>
</dbReference>
<accession>A0A7V3REP6</accession>
<dbReference type="CDD" id="cd01856">
    <property type="entry name" value="YlqF"/>
    <property type="match status" value="1"/>
</dbReference>
<dbReference type="GO" id="GO:0005737">
    <property type="term" value="C:cytoplasm"/>
    <property type="evidence" value="ECO:0007669"/>
    <property type="project" value="UniProtKB-SubCell"/>
</dbReference>
<dbReference type="PROSITE" id="PS51721">
    <property type="entry name" value="G_CP"/>
    <property type="match status" value="1"/>
</dbReference>
<protein>
    <recommendedName>
        <fullName evidence="3">Ribosome biogenesis GTPase A</fullName>
    </recommendedName>
</protein>
<evidence type="ECO:0000256" key="4">
    <source>
        <dbReference type="PIRSR" id="PIRSR006230-1"/>
    </source>
</evidence>
<dbReference type="GO" id="GO:0003924">
    <property type="term" value="F:GTPase activity"/>
    <property type="evidence" value="ECO:0007669"/>
    <property type="project" value="TreeGrafter"/>
</dbReference>
<dbReference type="Gene3D" id="3.40.50.300">
    <property type="entry name" value="P-loop containing nucleotide triphosphate hydrolases"/>
    <property type="match status" value="1"/>
</dbReference>
<dbReference type="PANTHER" id="PTHR45782:SF4">
    <property type="entry name" value="MITOCHONDRIAL RIBOSOME-ASSOCIATED GTPASE 1"/>
    <property type="match status" value="1"/>
</dbReference>
<comment type="similarity">
    <text evidence="3">Belongs to the TRAFAC class YlqF/YawG GTPase family. MTG1 subfamily.</text>
</comment>
<evidence type="ECO:0000256" key="2">
    <source>
        <dbReference type="ARBA" id="ARBA00023134"/>
    </source>
</evidence>
<dbReference type="InterPro" id="IPR006073">
    <property type="entry name" value="GTP-bd"/>
</dbReference>
<gene>
    <name evidence="6" type="primary">rsgA</name>
    <name evidence="6" type="ORF">ENX73_03740</name>
</gene>
<name>A0A7V3REP6_9BACT</name>
<comment type="subcellular location">
    <subcellularLocation>
        <location evidence="3">Cytoplasm</location>
    </subcellularLocation>
</comment>